<dbReference type="GO" id="GO:0016747">
    <property type="term" value="F:acyltransferase activity, transferring groups other than amino-acyl groups"/>
    <property type="evidence" value="ECO:0007669"/>
    <property type="project" value="InterPro"/>
</dbReference>
<organism evidence="2 3">
    <name type="scientific">Pannonibacter indicus</name>
    <dbReference type="NCBI Taxonomy" id="466044"/>
    <lineage>
        <taxon>Bacteria</taxon>
        <taxon>Pseudomonadati</taxon>
        <taxon>Pseudomonadota</taxon>
        <taxon>Alphaproteobacteria</taxon>
        <taxon>Hyphomicrobiales</taxon>
        <taxon>Stappiaceae</taxon>
        <taxon>Pannonibacter</taxon>
    </lineage>
</organism>
<name>A0A0K6IC27_9HYPH</name>
<accession>A0A0K6IC27</accession>
<dbReference type="AlphaFoldDB" id="A0A0K6IC27"/>
<dbReference type="InterPro" id="IPR000182">
    <property type="entry name" value="GNAT_dom"/>
</dbReference>
<reference evidence="3" key="1">
    <citation type="submission" date="2015-08" db="EMBL/GenBank/DDBJ databases">
        <authorList>
            <person name="Varghese N."/>
        </authorList>
    </citation>
    <scope>NUCLEOTIDE SEQUENCE [LARGE SCALE GENOMIC DNA]</scope>
    <source>
        <strain evidence="3">DSM 23407</strain>
    </source>
</reference>
<dbReference type="EMBL" id="CYHE01000020">
    <property type="protein sequence ID" value="CUB00665.1"/>
    <property type="molecule type" value="Genomic_DNA"/>
</dbReference>
<protein>
    <recommendedName>
        <fullName evidence="1">N-acetyltransferase domain-containing protein</fullName>
    </recommendedName>
</protein>
<dbReference type="InterPro" id="IPR016181">
    <property type="entry name" value="Acyl_CoA_acyltransferase"/>
</dbReference>
<proteinExistence type="predicted"/>
<evidence type="ECO:0000313" key="3">
    <source>
        <dbReference type="Proteomes" id="UP000183900"/>
    </source>
</evidence>
<dbReference type="Proteomes" id="UP000183900">
    <property type="component" value="Unassembled WGS sequence"/>
</dbReference>
<dbReference type="Gene3D" id="3.40.630.30">
    <property type="match status" value="1"/>
</dbReference>
<gene>
    <name evidence="2" type="ORF">Ga0061067_12026</name>
</gene>
<keyword evidence="3" id="KW-1185">Reference proteome</keyword>
<sequence length="315" mass="34896">MHLTEPIEIRPCRPDDLPRFAPLTAQGLSPALRDGITGAEQDRYCHLGLWLGDIPAGLLLSRRSSMVPGEQELLSVMVLPLLRRRHLALRLLEAFAARMKAEGRTQLATQWSERLPQGEAFAGLLTASGWQPAAKARLRMAFHVGERHDALPQHGLLMQQLQRRGLVLKSLASLDAREEAGLSAATARLTALHAPPAWADPQLWQEGLDREVSQVLLDTAGEPLGWLLAQHHSAPGRWTLPCGWLSPSVHWHVALIAGMGELLARLEEIRGPQSSLILQPTTTEGAKVCRLLDRRFRPYAMWADSILESHKPLLD</sequence>
<feature type="domain" description="N-acetyltransferase" evidence="1">
    <location>
        <begin position="7"/>
        <end position="163"/>
    </location>
</feature>
<dbReference type="SUPFAM" id="SSF55729">
    <property type="entry name" value="Acyl-CoA N-acyltransferases (Nat)"/>
    <property type="match status" value="1"/>
</dbReference>
<evidence type="ECO:0000313" key="2">
    <source>
        <dbReference type="EMBL" id="CUB00665.1"/>
    </source>
</evidence>
<evidence type="ECO:0000259" key="1">
    <source>
        <dbReference type="PROSITE" id="PS51186"/>
    </source>
</evidence>
<dbReference type="PROSITE" id="PS51186">
    <property type="entry name" value="GNAT"/>
    <property type="match status" value="1"/>
</dbReference>